<evidence type="ECO:0000256" key="5">
    <source>
        <dbReference type="SAM" id="MobiDB-lite"/>
    </source>
</evidence>
<feature type="transmembrane region" description="Helical" evidence="6">
    <location>
        <begin position="417"/>
        <end position="438"/>
    </location>
</feature>
<feature type="transmembrane region" description="Helical" evidence="6">
    <location>
        <begin position="349"/>
        <end position="365"/>
    </location>
</feature>
<dbReference type="Proteomes" id="UP000663856">
    <property type="component" value="Unassembled WGS sequence"/>
</dbReference>
<dbReference type="GO" id="GO:0016020">
    <property type="term" value="C:membrane"/>
    <property type="evidence" value="ECO:0007669"/>
    <property type="project" value="UniProtKB-SubCell"/>
</dbReference>
<feature type="transmembrane region" description="Helical" evidence="6">
    <location>
        <begin position="111"/>
        <end position="137"/>
    </location>
</feature>
<feature type="domain" description="Major facilitator superfamily (MFS) profile" evidence="7">
    <location>
        <begin position="79"/>
        <end position="541"/>
    </location>
</feature>
<feature type="transmembrane region" description="Helical" evidence="6">
    <location>
        <begin position="296"/>
        <end position="314"/>
    </location>
</feature>
<evidence type="ECO:0000259" key="7">
    <source>
        <dbReference type="PROSITE" id="PS50850"/>
    </source>
</evidence>
<dbReference type="SUPFAM" id="SSF103473">
    <property type="entry name" value="MFS general substrate transporter"/>
    <property type="match status" value="2"/>
</dbReference>
<comment type="subcellular location">
    <subcellularLocation>
        <location evidence="1">Membrane</location>
        <topology evidence="1">Multi-pass membrane protein</topology>
    </subcellularLocation>
</comment>
<dbReference type="Pfam" id="PF07690">
    <property type="entry name" value="MFS_1"/>
    <property type="match status" value="2"/>
</dbReference>
<dbReference type="AlphaFoldDB" id="A0A816V7X9"/>
<evidence type="ECO:0000256" key="4">
    <source>
        <dbReference type="ARBA" id="ARBA00023136"/>
    </source>
</evidence>
<evidence type="ECO:0000256" key="3">
    <source>
        <dbReference type="ARBA" id="ARBA00022989"/>
    </source>
</evidence>
<evidence type="ECO:0000256" key="6">
    <source>
        <dbReference type="SAM" id="Phobius"/>
    </source>
</evidence>
<feature type="transmembrane region" description="Helical" evidence="6">
    <location>
        <begin position="385"/>
        <end position="405"/>
    </location>
</feature>
<keyword evidence="4 6" id="KW-0472">Membrane</keyword>
<dbReference type="InterPro" id="IPR051068">
    <property type="entry name" value="MFS_Domain-Containing_Protein"/>
</dbReference>
<keyword evidence="3 6" id="KW-1133">Transmembrane helix</keyword>
<name>A0A816V7X9_9BILA</name>
<evidence type="ECO:0000313" key="9">
    <source>
        <dbReference type="Proteomes" id="UP000663856"/>
    </source>
</evidence>
<dbReference type="PANTHER" id="PTHR23510:SF16">
    <property type="entry name" value="MAJOR FACILITATOR SUPERFAMILY (MFS) PROFILE DOMAIN-CONTAINING PROTEIN"/>
    <property type="match status" value="1"/>
</dbReference>
<dbReference type="GO" id="GO:0022857">
    <property type="term" value="F:transmembrane transporter activity"/>
    <property type="evidence" value="ECO:0007669"/>
    <property type="project" value="InterPro"/>
</dbReference>
<dbReference type="PROSITE" id="PS50850">
    <property type="entry name" value="MFS"/>
    <property type="match status" value="1"/>
</dbReference>
<dbReference type="Gene3D" id="1.20.1250.20">
    <property type="entry name" value="MFS general substrate transporter like domains"/>
    <property type="match status" value="1"/>
</dbReference>
<feature type="transmembrane region" description="Helical" evidence="6">
    <location>
        <begin position="78"/>
        <end position="105"/>
    </location>
</feature>
<dbReference type="PANTHER" id="PTHR23510">
    <property type="entry name" value="INNER MEMBRANE TRANSPORT PROTEIN YAJR"/>
    <property type="match status" value="1"/>
</dbReference>
<feature type="transmembrane region" description="Helical" evidence="6">
    <location>
        <begin position="450"/>
        <end position="474"/>
    </location>
</feature>
<feature type="region of interest" description="Disordered" evidence="5">
    <location>
        <begin position="19"/>
        <end position="64"/>
    </location>
</feature>
<protein>
    <recommendedName>
        <fullName evidence="7">Major facilitator superfamily (MFS) profile domain-containing protein</fullName>
    </recommendedName>
</protein>
<feature type="transmembrane region" description="Helical" evidence="6">
    <location>
        <begin position="509"/>
        <end position="532"/>
    </location>
</feature>
<evidence type="ECO:0000313" key="8">
    <source>
        <dbReference type="EMBL" id="CAF2120537.1"/>
    </source>
</evidence>
<evidence type="ECO:0000256" key="1">
    <source>
        <dbReference type="ARBA" id="ARBA00004141"/>
    </source>
</evidence>
<accession>A0A816V7X9</accession>
<feature type="transmembrane region" description="Helical" evidence="6">
    <location>
        <begin position="149"/>
        <end position="172"/>
    </location>
</feature>
<gene>
    <name evidence="8" type="ORF">WKI299_LOCUS24307</name>
</gene>
<comment type="caution">
    <text evidence="8">The sequence shown here is derived from an EMBL/GenBank/DDBJ whole genome shotgun (WGS) entry which is preliminary data.</text>
</comment>
<evidence type="ECO:0000256" key="2">
    <source>
        <dbReference type="ARBA" id="ARBA00022692"/>
    </source>
</evidence>
<reference evidence="8" key="1">
    <citation type="submission" date="2021-02" db="EMBL/GenBank/DDBJ databases">
        <authorList>
            <person name="Nowell W R."/>
        </authorList>
    </citation>
    <scope>NUCLEOTIDE SEQUENCE</scope>
</reference>
<keyword evidence="2 6" id="KW-0812">Transmembrane</keyword>
<feature type="transmembrane region" description="Helical" evidence="6">
    <location>
        <begin position="178"/>
        <end position="194"/>
    </location>
</feature>
<proteinExistence type="predicted"/>
<feature type="transmembrane region" description="Helical" evidence="6">
    <location>
        <begin position="206"/>
        <end position="227"/>
    </location>
</feature>
<dbReference type="EMBL" id="CAJNRF010010412">
    <property type="protein sequence ID" value="CAF2120537.1"/>
    <property type="molecule type" value="Genomic_DNA"/>
</dbReference>
<feature type="compositionally biased region" description="Polar residues" evidence="5">
    <location>
        <begin position="24"/>
        <end position="64"/>
    </location>
</feature>
<feature type="transmembrane region" description="Helical" evidence="6">
    <location>
        <begin position="486"/>
        <end position="503"/>
    </location>
</feature>
<dbReference type="InterPro" id="IPR011701">
    <property type="entry name" value="MFS"/>
</dbReference>
<organism evidence="8 9">
    <name type="scientific">Rotaria magnacalcarata</name>
    <dbReference type="NCBI Taxonomy" id="392030"/>
    <lineage>
        <taxon>Eukaryota</taxon>
        <taxon>Metazoa</taxon>
        <taxon>Spiralia</taxon>
        <taxon>Gnathifera</taxon>
        <taxon>Rotifera</taxon>
        <taxon>Eurotatoria</taxon>
        <taxon>Bdelloidea</taxon>
        <taxon>Philodinida</taxon>
        <taxon>Philodinidae</taxon>
        <taxon>Rotaria</taxon>
    </lineage>
</organism>
<dbReference type="InterPro" id="IPR036259">
    <property type="entry name" value="MFS_trans_sf"/>
</dbReference>
<sequence>MNTDHINYQQKIAQSMSEEKYQELLTQSENAPKQQINSTSTGINRNSISTNDESQSVNQTPENSMNILTPIERRERTLTLFVIGFISLLTGIDYAIILPTAWGYINTFMQYHYGGFVMGILLSVFALSGAIAGIILGYLNDVGISLKRLVLFGIMFKIIGNILYFIGINIYIVVISRLIAGIGMGLVPPLLAELSRRSTPKNRTQLLSKILGCRQIGLLVGPCFTIFFKQMKFNLLGINVCSIHILTKYFVQQSPSEMVGCRQIGLLVGPCFTIFFKQMKFNLLGINVTMHNAPGLLMAILWAILALLTVFFFFDLPTTTVNHKSISNSLNDYTFLQAMKRVYKICKQPVIIVLLITSFIAYFNQTALETTLTPFTNQQFNWHELQVSILFAVAGIEITLVYVLLHFMTKKYPDQSILLFGYILLSIACLIAVIILPFSEPGTKKYLPIFLIFVALDILALPLIVVTTTSLFTQQTNHDEQGIGQGIQRFVINVATIVGPLYAGSLLQFTWTMLCSMLFIVLLGTFLIVAIYRSFKRKHDEELAALISPTNNNR</sequence>
<dbReference type="InterPro" id="IPR020846">
    <property type="entry name" value="MFS_dom"/>
</dbReference>